<dbReference type="InterPro" id="IPR013656">
    <property type="entry name" value="PAS_4"/>
</dbReference>
<dbReference type="SMART" id="SM00382">
    <property type="entry name" value="AAA"/>
    <property type="match status" value="1"/>
</dbReference>
<evidence type="ECO:0000256" key="1">
    <source>
        <dbReference type="ARBA" id="ARBA00022741"/>
    </source>
</evidence>
<dbReference type="PANTHER" id="PTHR32071">
    <property type="entry name" value="TRANSCRIPTIONAL REGULATORY PROTEIN"/>
    <property type="match status" value="1"/>
</dbReference>
<dbReference type="InterPro" id="IPR035965">
    <property type="entry name" value="PAS-like_dom_sf"/>
</dbReference>
<evidence type="ECO:0000313" key="8">
    <source>
        <dbReference type="EMBL" id="MCY6369967.1"/>
    </source>
</evidence>
<dbReference type="InterPro" id="IPR009057">
    <property type="entry name" value="Homeodomain-like_sf"/>
</dbReference>
<dbReference type="CDD" id="cd00130">
    <property type="entry name" value="PAS"/>
    <property type="match status" value="1"/>
</dbReference>
<dbReference type="InterPro" id="IPR002078">
    <property type="entry name" value="Sigma_54_int"/>
</dbReference>
<dbReference type="PROSITE" id="PS50112">
    <property type="entry name" value="PAS"/>
    <property type="match status" value="1"/>
</dbReference>
<dbReference type="Gene3D" id="1.10.8.60">
    <property type="match status" value="1"/>
</dbReference>
<accession>A0ABT4CLP8</accession>
<dbReference type="EMBL" id="JAPQES010000001">
    <property type="protein sequence ID" value="MCY6369967.1"/>
    <property type="molecule type" value="Genomic_DNA"/>
</dbReference>
<feature type="domain" description="PAS" evidence="7">
    <location>
        <begin position="20"/>
        <end position="73"/>
    </location>
</feature>
<dbReference type="SUPFAM" id="SSF52540">
    <property type="entry name" value="P-loop containing nucleoside triphosphate hydrolases"/>
    <property type="match status" value="1"/>
</dbReference>
<dbReference type="SUPFAM" id="SSF55785">
    <property type="entry name" value="PYP-like sensor domain (PAS domain)"/>
    <property type="match status" value="1"/>
</dbReference>
<feature type="domain" description="Sigma-54 factor interaction" evidence="6">
    <location>
        <begin position="164"/>
        <end position="393"/>
    </location>
</feature>
<dbReference type="SUPFAM" id="SSF46689">
    <property type="entry name" value="Homeodomain-like"/>
    <property type="match status" value="1"/>
</dbReference>
<protein>
    <recommendedName>
        <fullName evidence="4">HTH-type transcriptional regulatory protein TyrR</fullName>
    </recommendedName>
</protein>
<dbReference type="PANTHER" id="PTHR32071:SF57">
    <property type="entry name" value="C4-DICARBOXYLATE TRANSPORT TRANSCRIPTIONAL REGULATORY PROTEIN DCTD"/>
    <property type="match status" value="1"/>
</dbReference>
<dbReference type="Pfam" id="PF18024">
    <property type="entry name" value="HTH_50"/>
    <property type="match status" value="1"/>
</dbReference>
<sequence>MDSQEKLKTKEKNKIENKLTLEVLKKIINNAFDEIFVYDNNYRVVYANRASERHYGIKATEIIGKTFWELTEIECWYPSILPMIYKEKRQLTIEQKSYLGETLITTGVPIFDINGELEFVVMSVRDHINEISVIREELENNLVNNKKNTYKLEDNSIKQLSDKIIFRSDKMEELLELTKRVAKVDSTIMIQGESGTGKGVIAKYIHKNSKRKNRPLLTINCAAIPEELLESELFGYSKGAFTGANAEGKIGIIELVDKGTLFLDEVAELSPKLQAKILHVIQDKQFIPIGSREIKKVDIRIITATNRDLLKMVENNKFREDLYYRLNVIEIDIPPLRERPEDIVALSNYFINKFNKKYQYSCYISEKCLDFLLNYTWHGNVRQLENVIERLVVTSTKPMIEVSDLPKSFFRDIKSDNDRHLPQSFDLAIEEFEKEVITKAYKKFRTSRKVAEALSVSQAKASRLIKKYCTSEI</sequence>
<dbReference type="PROSITE" id="PS00675">
    <property type="entry name" value="SIGMA54_INTERACT_1"/>
    <property type="match status" value="1"/>
</dbReference>
<dbReference type="Pfam" id="PF00158">
    <property type="entry name" value="Sigma54_activat"/>
    <property type="match status" value="1"/>
</dbReference>
<dbReference type="InterPro" id="IPR025662">
    <property type="entry name" value="Sigma_54_int_dom_ATP-bd_1"/>
</dbReference>
<dbReference type="NCBIfam" id="TIGR00229">
    <property type="entry name" value="sensory_box"/>
    <property type="match status" value="1"/>
</dbReference>
<evidence type="ECO:0000256" key="5">
    <source>
        <dbReference type="SAM" id="Coils"/>
    </source>
</evidence>
<gene>
    <name evidence="8" type="ORF">OXH55_04930</name>
</gene>
<evidence type="ECO:0000259" key="6">
    <source>
        <dbReference type="PROSITE" id="PS50045"/>
    </source>
</evidence>
<keyword evidence="3" id="KW-0067">ATP-binding</keyword>
<evidence type="ECO:0000313" key="9">
    <source>
        <dbReference type="Proteomes" id="UP001079657"/>
    </source>
</evidence>
<evidence type="ECO:0000256" key="2">
    <source>
        <dbReference type="ARBA" id="ARBA00022797"/>
    </source>
</evidence>
<keyword evidence="9" id="KW-1185">Reference proteome</keyword>
<dbReference type="InterPro" id="IPR003593">
    <property type="entry name" value="AAA+_ATPase"/>
</dbReference>
<evidence type="ECO:0000256" key="4">
    <source>
        <dbReference type="ARBA" id="ARBA00029500"/>
    </source>
</evidence>
<reference evidence="8" key="1">
    <citation type="submission" date="2022-12" db="EMBL/GenBank/DDBJ databases">
        <authorList>
            <person name="Wang J."/>
        </authorList>
    </citation>
    <scope>NUCLEOTIDE SEQUENCE</scope>
    <source>
        <strain evidence="8">HY-42-06</strain>
    </source>
</reference>
<dbReference type="Gene3D" id="3.40.50.300">
    <property type="entry name" value="P-loop containing nucleotide triphosphate hydrolases"/>
    <property type="match status" value="1"/>
</dbReference>
<dbReference type="InterPro" id="IPR000014">
    <property type="entry name" value="PAS"/>
</dbReference>
<keyword evidence="5" id="KW-0175">Coiled coil</keyword>
<name>A0ABT4CLP8_9CLOT</name>
<comment type="caution">
    <text evidence="8">The sequence shown here is derived from an EMBL/GenBank/DDBJ whole genome shotgun (WGS) entry which is preliminary data.</text>
</comment>
<dbReference type="InterPro" id="IPR030828">
    <property type="entry name" value="HTH_TyrR"/>
</dbReference>
<evidence type="ECO:0000256" key="3">
    <source>
        <dbReference type="ARBA" id="ARBA00022840"/>
    </source>
</evidence>
<dbReference type="CDD" id="cd00009">
    <property type="entry name" value="AAA"/>
    <property type="match status" value="1"/>
</dbReference>
<proteinExistence type="predicted"/>
<dbReference type="InterPro" id="IPR027417">
    <property type="entry name" value="P-loop_NTPase"/>
</dbReference>
<dbReference type="Gene3D" id="3.30.450.20">
    <property type="entry name" value="PAS domain"/>
    <property type="match status" value="1"/>
</dbReference>
<dbReference type="Pfam" id="PF25601">
    <property type="entry name" value="AAA_lid_14"/>
    <property type="match status" value="1"/>
</dbReference>
<dbReference type="Proteomes" id="UP001079657">
    <property type="component" value="Unassembled WGS sequence"/>
</dbReference>
<dbReference type="InterPro" id="IPR058031">
    <property type="entry name" value="AAA_lid_NorR"/>
</dbReference>
<dbReference type="RefSeq" id="WP_268048432.1">
    <property type="nucleotide sequence ID" value="NZ_JAPQES010000001.1"/>
</dbReference>
<dbReference type="Gene3D" id="1.10.10.60">
    <property type="entry name" value="Homeodomain-like"/>
    <property type="match status" value="1"/>
</dbReference>
<feature type="coiled-coil region" evidence="5">
    <location>
        <begin position="128"/>
        <end position="155"/>
    </location>
</feature>
<dbReference type="Pfam" id="PF08448">
    <property type="entry name" value="PAS_4"/>
    <property type="match status" value="1"/>
</dbReference>
<keyword evidence="1" id="KW-0547">Nucleotide-binding</keyword>
<organism evidence="8 9">
    <name type="scientific">Clostridium ganghwense</name>
    <dbReference type="NCBI Taxonomy" id="312089"/>
    <lineage>
        <taxon>Bacteria</taxon>
        <taxon>Bacillati</taxon>
        <taxon>Bacillota</taxon>
        <taxon>Clostridia</taxon>
        <taxon>Eubacteriales</taxon>
        <taxon>Clostridiaceae</taxon>
        <taxon>Clostridium</taxon>
    </lineage>
</organism>
<keyword evidence="2" id="KW-0058">Aromatic hydrocarbons catabolism</keyword>
<dbReference type="PROSITE" id="PS50045">
    <property type="entry name" value="SIGMA54_INTERACT_4"/>
    <property type="match status" value="1"/>
</dbReference>
<evidence type="ECO:0000259" key="7">
    <source>
        <dbReference type="PROSITE" id="PS50112"/>
    </source>
</evidence>